<dbReference type="GeneID" id="64664550"/>
<dbReference type="Proteomes" id="UP001195769">
    <property type="component" value="Unassembled WGS sequence"/>
</dbReference>
<dbReference type="RefSeq" id="XP_041228216.1">
    <property type="nucleotide sequence ID" value="XM_041370252.1"/>
</dbReference>
<comment type="caution">
    <text evidence="1">The sequence shown here is derived from an EMBL/GenBank/DDBJ whole genome shotgun (WGS) entry which is preliminary data.</text>
</comment>
<evidence type="ECO:0000313" key="1">
    <source>
        <dbReference type="EMBL" id="KAG1902641.1"/>
    </source>
</evidence>
<proteinExistence type="predicted"/>
<evidence type="ECO:0000313" key="2">
    <source>
        <dbReference type="Proteomes" id="UP001195769"/>
    </source>
</evidence>
<organism evidence="1 2">
    <name type="scientific">Suillus fuscotomentosus</name>
    <dbReference type="NCBI Taxonomy" id="1912939"/>
    <lineage>
        <taxon>Eukaryota</taxon>
        <taxon>Fungi</taxon>
        <taxon>Dikarya</taxon>
        <taxon>Basidiomycota</taxon>
        <taxon>Agaricomycotina</taxon>
        <taxon>Agaricomycetes</taxon>
        <taxon>Agaricomycetidae</taxon>
        <taxon>Boletales</taxon>
        <taxon>Suillineae</taxon>
        <taxon>Suillaceae</taxon>
        <taxon>Suillus</taxon>
    </lineage>
</organism>
<reference evidence="1" key="1">
    <citation type="journal article" date="2020" name="New Phytol.">
        <title>Comparative genomics reveals dynamic genome evolution in host specialist ectomycorrhizal fungi.</title>
        <authorList>
            <person name="Lofgren L.A."/>
            <person name="Nguyen N.H."/>
            <person name="Vilgalys R."/>
            <person name="Ruytinx J."/>
            <person name="Liao H.L."/>
            <person name="Branco S."/>
            <person name="Kuo A."/>
            <person name="LaButti K."/>
            <person name="Lipzen A."/>
            <person name="Andreopoulos W."/>
            <person name="Pangilinan J."/>
            <person name="Riley R."/>
            <person name="Hundley H."/>
            <person name="Na H."/>
            <person name="Barry K."/>
            <person name="Grigoriev I.V."/>
            <person name="Stajich J.E."/>
            <person name="Kennedy P.G."/>
        </authorList>
    </citation>
    <scope>NUCLEOTIDE SEQUENCE</scope>
    <source>
        <strain evidence="1">FC203</strain>
    </source>
</reference>
<dbReference type="EMBL" id="JABBWK010000016">
    <property type="protein sequence ID" value="KAG1902641.1"/>
    <property type="molecule type" value="Genomic_DNA"/>
</dbReference>
<dbReference type="AlphaFoldDB" id="A0AAD4EB11"/>
<protein>
    <submittedName>
        <fullName evidence="1">Uncharacterized protein</fullName>
    </submittedName>
</protein>
<sequence length="118" mass="13146">MLTICRSFIHSLNFCGSPLLFGAPYIHAQGLNGICVDQPVNHTLRKQFIYELNSEWEAFTLYSTVISNAIIVFLDDPNVNPVVRISSYLPTINIVNAIILGLLLMCHNRTHSAEDAVS</sequence>
<accession>A0AAD4EB11</accession>
<gene>
    <name evidence="1" type="ORF">F5891DRAFT_1276957</name>
</gene>
<name>A0AAD4EB11_9AGAM</name>
<keyword evidence="2" id="KW-1185">Reference proteome</keyword>